<evidence type="ECO:0000313" key="2">
    <source>
        <dbReference type="Proteomes" id="UP000585474"/>
    </source>
</evidence>
<reference evidence="1 2" key="1">
    <citation type="submission" date="2019-07" db="EMBL/GenBank/DDBJ databases">
        <title>De Novo Assembly of kiwifruit Actinidia rufa.</title>
        <authorList>
            <person name="Sugita-Konishi S."/>
            <person name="Sato K."/>
            <person name="Mori E."/>
            <person name="Abe Y."/>
            <person name="Kisaki G."/>
            <person name="Hamano K."/>
            <person name="Suezawa K."/>
            <person name="Otani M."/>
            <person name="Fukuda T."/>
            <person name="Manabe T."/>
            <person name="Gomi K."/>
            <person name="Tabuchi M."/>
            <person name="Akimitsu K."/>
            <person name="Kataoka I."/>
        </authorList>
    </citation>
    <scope>NUCLEOTIDE SEQUENCE [LARGE SCALE GENOMIC DNA]</scope>
    <source>
        <strain evidence="2">cv. Fuchu</strain>
    </source>
</reference>
<keyword evidence="2" id="KW-1185">Reference proteome</keyword>
<dbReference type="AlphaFoldDB" id="A0A7J0FCP9"/>
<proteinExistence type="predicted"/>
<gene>
    <name evidence="1" type="ORF">Acr_11g0007610</name>
</gene>
<dbReference type="Proteomes" id="UP000585474">
    <property type="component" value="Unassembled WGS sequence"/>
</dbReference>
<comment type="caution">
    <text evidence="1">The sequence shown here is derived from an EMBL/GenBank/DDBJ whole genome shotgun (WGS) entry which is preliminary data.</text>
</comment>
<dbReference type="EMBL" id="BJWL01000011">
    <property type="protein sequence ID" value="GFY96455.1"/>
    <property type="molecule type" value="Genomic_DNA"/>
</dbReference>
<sequence length="87" mass="9782">MSVCCCSRTSSAKRRTLPRLDMMQILLNCWRCTLGFSEGVEAPQGRAAEVADSRPCGGQLVGGALHVVEFKYMRWIGREWEVGQTFR</sequence>
<organism evidence="1 2">
    <name type="scientific">Actinidia rufa</name>
    <dbReference type="NCBI Taxonomy" id="165716"/>
    <lineage>
        <taxon>Eukaryota</taxon>
        <taxon>Viridiplantae</taxon>
        <taxon>Streptophyta</taxon>
        <taxon>Embryophyta</taxon>
        <taxon>Tracheophyta</taxon>
        <taxon>Spermatophyta</taxon>
        <taxon>Magnoliopsida</taxon>
        <taxon>eudicotyledons</taxon>
        <taxon>Gunneridae</taxon>
        <taxon>Pentapetalae</taxon>
        <taxon>asterids</taxon>
        <taxon>Ericales</taxon>
        <taxon>Actinidiaceae</taxon>
        <taxon>Actinidia</taxon>
    </lineage>
</organism>
<name>A0A7J0FCP9_9ERIC</name>
<accession>A0A7J0FCP9</accession>
<evidence type="ECO:0000313" key="1">
    <source>
        <dbReference type="EMBL" id="GFY96455.1"/>
    </source>
</evidence>
<protein>
    <submittedName>
        <fullName evidence="1">Uncharacterized protein</fullName>
    </submittedName>
</protein>